<comment type="caution">
    <text evidence="2">The sequence shown here is derived from an EMBL/GenBank/DDBJ whole genome shotgun (WGS) entry which is preliminary data.</text>
</comment>
<keyword evidence="3" id="KW-1185">Reference proteome</keyword>
<proteinExistence type="predicted"/>
<feature type="compositionally biased region" description="Polar residues" evidence="1">
    <location>
        <begin position="116"/>
        <end position="125"/>
    </location>
</feature>
<name>A0ABU4F1E1_WILMA</name>
<reference evidence="2 3" key="1">
    <citation type="submission" date="2023-10" db="EMBL/GenBank/DDBJ databases">
        <title>Development of a sustainable strategy for remediation of hydrocarbon-contaminated territories based on the waste exchange concept.</title>
        <authorList>
            <person name="Krivoruchko A."/>
        </authorList>
    </citation>
    <scope>NUCLEOTIDE SEQUENCE [LARGE SCALE GENOMIC DNA]</scope>
    <source>
        <strain evidence="2 3">IEGM 1236</strain>
    </source>
</reference>
<organism evidence="2 3">
    <name type="scientific">Williamsia marianensis</name>
    <dbReference type="NCBI Taxonomy" id="85044"/>
    <lineage>
        <taxon>Bacteria</taxon>
        <taxon>Bacillati</taxon>
        <taxon>Actinomycetota</taxon>
        <taxon>Actinomycetes</taxon>
        <taxon>Mycobacteriales</taxon>
        <taxon>Nocardiaceae</taxon>
        <taxon>Williamsia</taxon>
    </lineage>
</organism>
<dbReference type="EMBL" id="JAWLUM010000005">
    <property type="protein sequence ID" value="MDV7136709.1"/>
    <property type="molecule type" value="Genomic_DNA"/>
</dbReference>
<evidence type="ECO:0000313" key="3">
    <source>
        <dbReference type="Proteomes" id="UP001185792"/>
    </source>
</evidence>
<protein>
    <submittedName>
        <fullName evidence="2">Uncharacterized protein</fullName>
    </submittedName>
</protein>
<sequence>MPVSNELDALAEHAPNVAAVRMIADLRGVSVQQVLVDQLADWRGALDDSIERHSAEAAIYISQAEDATDTRQKIGFFANAQTHLDQVARLANARVVAEQMLSDSANNPIECGRTQHPASPSTSAS</sequence>
<dbReference type="Proteomes" id="UP001185792">
    <property type="component" value="Unassembled WGS sequence"/>
</dbReference>
<evidence type="ECO:0000313" key="2">
    <source>
        <dbReference type="EMBL" id="MDV7136709.1"/>
    </source>
</evidence>
<dbReference type="RefSeq" id="WP_317714686.1">
    <property type="nucleotide sequence ID" value="NZ_JAWLUM010000005.1"/>
</dbReference>
<gene>
    <name evidence="2" type="ORF">R4198_23700</name>
</gene>
<evidence type="ECO:0000256" key="1">
    <source>
        <dbReference type="SAM" id="MobiDB-lite"/>
    </source>
</evidence>
<feature type="region of interest" description="Disordered" evidence="1">
    <location>
        <begin position="106"/>
        <end position="125"/>
    </location>
</feature>
<accession>A0ABU4F1E1</accession>